<feature type="transmembrane region" description="Helical" evidence="1">
    <location>
        <begin position="448"/>
        <end position="466"/>
    </location>
</feature>
<reference evidence="4 5" key="1">
    <citation type="journal article" date="2013" name="PLoS ONE">
        <title>Predicting the Proteins of Angomonas deanei, Strigomonas culicis and Their Respective Endosymbionts Reveals New Aspects of the Trypanosomatidae Family.</title>
        <authorList>
            <person name="Motta M.C."/>
            <person name="Martins A.C."/>
            <person name="de Souza S.S."/>
            <person name="Catta-Preta C.M."/>
            <person name="Silva R."/>
            <person name="Klein C.C."/>
            <person name="de Almeida L.G."/>
            <person name="de Lima Cunha O."/>
            <person name="Ciapina L.P."/>
            <person name="Brocchi M."/>
            <person name="Colabardini A.C."/>
            <person name="de Araujo Lima B."/>
            <person name="Machado C.R."/>
            <person name="de Almeida Soares C.M."/>
            <person name="Probst C.M."/>
            <person name="de Menezes C.B."/>
            <person name="Thompson C.E."/>
            <person name="Bartholomeu D.C."/>
            <person name="Gradia D.F."/>
            <person name="Pavoni D.P."/>
            <person name="Grisard E.C."/>
            <person name="Fantinatti-Garboggini F."/>
            <person name="Marchini F.K."/>
            <person name="Rodrigues-Luiz G.F."/>
            <person name="Wagner G."/>
            <person name="Goldman G.H."/>
            <person name="Fietto J.L."/>
            <person name="Elias M.C."/>
            <person name="Goldman M.H."/>
            <person name="Sagot M.F."/>
            <person name="Pereira M."/>
            <person name="Stoco P.H."/>
            <person name="de Mendonca-Neto R.P."/>
            <person name="Teixeira S.M."/>
            <person name="Maciel T.E."/>
            <person name="de Oliveira Mendes T.A."/>
            <person name="Urmenyi T.P."/>
            <person name="de Souza W."/>
            <person name="Schenkman S."/>
            <person name="de Vasconcelos A.T."/>
        </authorList>
    </citation>
    <scope>NUCLEOTIDE SEQUENCE [LARGE SCALE GENOMIC DNA]</scope>
</reference>
<feature type="domain" description="TPM" evidence="3">
    <location>
        <begin position="98"/>
        <end position="220"/>
    </location>
</feature>
<evidence type="ECO:0000256" key="1">
    <source>
        <dbReference type="SAM" id="Phobius"/>
    </source>
</evidence>
<feature type="chain" id="PRO_5004558720" description="TPM domain-containing protein" evidence="2">
    <location>
        <begin position="19"/>
        <end position="498"/>
    </location>
</feature>
<keyword evidence="1" id="KW-0812">Transmembrane</keyword>
<gene>
    <name evidence="4" type="ORF">STCU_04679</name>
</gene>
<keyword evidence="1" id="KW-1133">Transmembrane helix</keyword>
<comment type="caution">
    <text evidence="4">The sequence shown here is derived from an EMBL/GenBank/DDBJ whole genome shotgun (WGS) entry which is preliminary data.</text>
</comment>
<dbReference type="PANTHER" id="PTHR30373:SF2">
    <property type="entry name" value="UPF0603 PROTEIN YGCG"/>
    <property type="match status" value="1"/>
</dbReference>
<dbReference type="PANTHER" id="PTHR30373">
    <property type="entry name" value="UPF0603 PROTEIN YGCG"/>
    <property type="match status" value="1"/>
</dbReference>
<evidence type="ECO:0000256" key="2">
    <source>
        <dbReference type="SAM" id="SignalP"/>
    </source>
</evidence>
<keyword evidence="5" id="KW-1185">Reference proteome</keyword>
<protein>
    <recommendedName>
        <fullName evidence="3">TPM domain-containing protein</fullName>
    </recommendedName>
</protein>
<dbReference type="Pfam" id="PF04536">
    <property type="entry name" value="TPM_phosphatase"/>
    <property type="match status" value="1"/>
</dbReference>
<accession>S9VQ43</accession>
<dbReference type="Proteomes" id="UP000015354">
    <property type="component" value="Unassembled WGS sequence"/>
</dbReference>
<keyword evidence="1" id="KW-0472">Membrane</keyword>
<proteinExistence type="predicted"/>
<evidence type="ECO:0000259" key="3">
    <source>
        <dbReference type="Pfam" id="PF04536"/>
    </source>
</evidence>
<keyword evidence="2" id="KW-0732">Signal</keyword>
<evidence type="ECO:0000313" key="4">
    <source>
        <dbReference type="EMBL" id="EPY29191.1"/>
    </source>
</evidence>
<dbReference type="EMBL" id="ATMH01004679">
    <property type="protein sequence ID" value="EPY29191.1"/>
    <property type="molecule type" value="Genomic_DNA"/>
</dbReference>
<organism evidence="4 5">
    <name type="scientific">Strigomonas culicis</name>
    <dbReference type="NCBI Taxonomy" id="28005"/>
    <lineage>
        <taxon>Eukaryota</taxon>
        <taxon>Discoba</taxon>
        <taxon>Euglenozoa</taxon>
        <taxon>Kinetoplastea</taxon>
        <taxon>Metakinetoplastina</taxon>
        <taxon>Trypanosomatida</taxon>
        <taxon>Trypanosomatidae</taxon>
        <taxon>Strigomonadinae</taxon>
        <taxon>Strigomonas</taxon>
    </lineage>
</organism>
<dbReference type="OrthoDB" id="239131at2759"/>
<dbReference type="Gene3D" id="3.10.310.50">
    <property type="match status" value="1"/>
</dbReference>
<name>S9VQ43_9TRYP</name>
<sequence>MWRCSGSTTRAAPRCAAAVGLSVGTLLLARRHAGVDLLSPLAKLGQSRDLAADLKAGRQRNNKEIVASFEKIQTFDEIHYRKTERPWELVPKYAKKRVTDLVGILSTEDRMEIEQTIDRMQSLCKTDLYVVLVPTVGYTTPKAFAHSIFFDWNIGEPRGNGLLLLIAQREATVQLVASPSIEEYFDLKFLNPAVQEIFQPLVREGKPSYATVQLVYAIARQAQEMHVLWERGLIALPTRNKVRKVVKTVHYGLFQVPYLVAGVVIFTALSVWLVNQLLDTICPTCHRLMFRVRDDATLQQLMTPGQYLEHKNECAYYRVWKCGHAGCSGNSVELCSRDLHQSNKCLKCMECEYYTCSLDKEVLQLPTKKEDGLKKLTYKCENCRIGREVLLPLYRPVDTKPDAQWYDFLTEGRAVASEEEDGSQVVKSKMFYIYINVIMKSEKKRPRFFFSCCSCLIGAAQYYLIIYKTKRNERRSACGCPALYTYCTCTNTIGVYVR</sequence>
<feature type="signal peptide" evidence="2">
    <location>
        <begin position="1"/>
        <end position="18"/>
    </location>
</feature>
<dbReference type="InterPro" id="IPR007621">
    <property type="entry name" value="TPM_dom"/>
</dbReference>
<dbReference type="AlphaFoldDB" id="S9VQ43"/>
<evidence type="ECO:0000313" key="5">
    <source>
        <dbReference type="Proteomes" id="UP000015354"/>
    </source>
</evidence>